<keyword evidence="6" id="KW-1185">Reference proteome</keyword>
<reference evidence="5 6" key="1">
    <citation type="submission" date="2018-04" db="EMBL/GenBank/DDBJ databases">
        <title>Genomic Encyclopedia of Type Strains, Phase IV (KMG-IV): sequencing the most valuable type-strain genomes for metagenomic binning, comparative biology and taxonomic classification.</title>
        <authorList>
            <person name="Goeker M."/>
        </authorList>
    </citation>
    <scope>NUCLEOTIDE SEQUENCE [LARGE SCALE GENOMIC DNA]</scope>
    <source>
        <strain evidence="5 6">DSM 14823</strain>
    </source>
</reference>
<organism evidence="5 6">
    <name type="scientific">Victivallis vadensis</name>
    <dbReference type="NCBI Taxonomy" id="172901"/>
    <lineage>
        <taxon>Bacteria</taxon>
        <taxon>Pseudomonadati</taxon>
        <taxon>Lentisphaerota</taxon>
        <taxon>Lentisphaeria</taxon>
        <taxon>Victivallales</taxon>
        <taxon>Victivallaceae</taxon>
        <taxon>Victivallis</taxon>
    </lineage>
</organism>
<dbReference type="GO" id="GO:0045892">
    <property type="term" value="P:negative regulation of DNA-templated transcription"/>
    <property type="evidence" value="ECO:0007669"/>
    <property type="project" value="TreeGrafter"/>
</dbReference>
<dbReference type="Proteomes" id="UP000245959">
    <property type="component" value="Unassembled WGS sequence"/>
</dbReference>
<name>A0A2U1B7G7_9BACT</name>
<dbReference type="EMBL" id="QEKH01000006">
    <property type="protein sequence ID" value="PVY44561.1"/>
    <property type="molecule type" value="Genomic_DNA"/>
</dbReference>
<dbReference type="SUPFAM" id="SSF53822">
    <property type="entry name" value="Periplasmic binding protein-like I"/>
    <property type="match status" value="1"/>
</dbReference>
<evidence type="ECO:0000313" key="5">
    <source>
        <dbReference type="EMBL" id="PVY44561.1"/>
    </source>
</evidence>
<evidence type="ECO:0000256" key="1">
    <source>
        <dbReference type="ARBA" id="ARBA00023015"/>
    </source>
</evidence>
<dbReference type="OrthoDB" id="9808698at2"/>
<dbReference type="PANTHER" id="PTHR44846:SF1">
    <property type="entry name" value="MANNOSYL-D-GLYCERATE TRANSPORT_METABOLISM SYSTEM REPRESSOR MNGR-RELATED"/>
    <property type="match status" value="1"/>
</dbReference>
<dbReference type="InterPro" id="IPR036388">
    <property type="entry name" value="WH-like_DNA-bd_sf"/>
</dbReference>
<proteinExistence type="predicted"/>
<dbReference type="CDD" id="cd07377">
    <property type="entry name" value="WHTH_GntR"/>
    <property type="match status" value="1"/>
</dbReference>
<keyword evidence="3" id="KW-0804">Transcription</keyword>
<dbReference type="AlphaFoldDB" id="A0A2U1B7G7"/>
<feature type="domain" description="HTH gntR-type" evidence="4">
    <location>
        <begin position="7"/>
        <end position="75"/>
    </location>
</feature>
<keyword evidence="2" id="KW-0238">DNA-binding</keyword>
<dbReference type="InterPro" id="IPR028082">
    <property type="entry name" value="Peripla_BP_I"/>
</dbReference>
<keyword evidence="1" id="KW-0805">Transcription regulation</keyword>
<dbReference type="Gene3D" id="3.40.50.2300">
    <property type="match status" value="2"/>
</dbReference>
<comment type="caution">
    <text evidence="5">The sequence shown here is derived from an EMBL/GenBank/DDBJ whole genome shotgun (WGS) entry which is preliminary data.</text>
</comment>
<dbReference type="Pfam" id="PF00392">
    <property type="entry name" value="GntR"/>
    <property type="match status" value="1"/>
</dbReference>
<dbReference type="InterPro" id="IPR036390">
    <property type="entry name" value="WH_DNA-bd_sf"/>
</dbReference>
<sequence length="354" mass="38928">METMERVLKYQAIESYMLQELSCGRFALNGRFFSEHDIARQFEVTILTARKAFARLERQGYIVRQRGRGTFVKALPEQPQRLKMIRRCIIGIVVDDGDFDNDLKLGRMITALHRTIEKAGYLSLLVGRDFKVLAEADASGVIVLDRIGEQRVRQLICTGIPAVGMYPACSGLPRLSFDFAEAAGRIVGRFARSGVRRIAMVGEGEDALAVRNLFEKEMALAAKAHGMELTIAVPPVGSVRDQFADLIDSSYRPEAVFAMNCWSLDTISGVLHEKGVQMGRDISILVNGSNALLIPGSPGYSIIDLDIGLAAENCVKLLQRLISDPRAEVPCIVSPYGPIIERGSLLPESVVSES</sequence>
<dbReference type="Gene3D" id="1.10.10.10">
    <property type="entry name" value="Winged helix-like DNA-binding domain superfamily/Winged helix DNA-binding domain"/>
    <property type="match status" value="1"/>
</dbReference>
<dbReference type="PROSITE" id="PS50949">
    <property type="entry name" value="HTH_GNTR"/>
    <property type="match status" value="1"/>
</dbReference>
<gene>
    <name evidence="5" type="ORF">C8D82_10679</name>
</gene>
<accession>A0A2U1B7G7</accession>
<dbReference type="GO" id="GO:0003677">
    <property type="term" value="F:DNA binding"/>
    <property type="evidence" value="ECO:0007669"/>
    <property type="project" value="UniProtKB-KW"/>
</dbReference>
<dbReference type="PANTHER" id="PTHR44846">
    <property type="entry name" value="MANNOSYL-D-GLYCERATE TRANSPORT/METABOLISM SYSTEM REPRESSOR MNGR-RELATED"/>
    <property type="match status" value="1"/>
</dbReference>
<dbReference type="InterPro" id="IPR050679">
    <property type="entry name" value="Bact_HTH_transcr_reg"/>
</dbReference>
<evidence type="ECO:0000256" key="3">
    <source>
        <dbReference type="ARBA" id="ARBA00023163"/>
    </source>
</evidence>
<evidence type="ECO:0000259" key="4">
    <source>
        <dbReference type="PROSITE" id="PS50949"/>
    </source>
</evidence>
<dbReference type="InterPro" id="IPR000524">
    <property type="entry name" value="Tscrpt_reg_HTH_GntR"/>
</dbReference>
<dbReference type="GO" id="GO:0003700">
    <property type="term" value="F:DNA-binding transcription factor activity"/>
    <property type="evidence" value="ECO:0007669"/>
    <property type="project" value="InterPro"/>
</dbReference>
<dbReference type="SMART" id="SM00345">
    <property type="entry name" value="HTH_GNTR"/>
    <property type="match status" value="1"/>
</dbReference>
<dbReference type="SUPFAM" id="SSF46785">
    <property type="entry name" value="Winged helix' DNA-binding domain"/>
    <property type="match status" value="1"/>
</dbReference>
<protein>
    <submittedName>
        <fullName evidence="5">Regulatory GntR family protein</fullName>
    </submittedName>
</protein>
<dbReference type="InterPro" id="IPR046335">
    <property type="entry name" value="LacI/GalR-like_sensor"/>
</dbReference>
<evidence type="ECO:0000256" key="2">
    <source>
        <dbReference type="ARBA" id="ARBA00023125"/>
    </source>
</evidence>
<dbReference type="Pfam" id="PF13377">
    <property type="entry name" value="Peripla_BP_3"/>
    <property type="match status" value="1"/>
</dbReference>
<evidence type="ECO:0000313" key="6">
    <source>
        <dbReference type="Proteomes" id="UP000245959"/>
    </source>
</evidence>